<reference evidence="1" key="2">
    <citation type="submission" date="2023-06" db="EMBL/GenBank/DDBJ databases">
        <authorList>
            <consortium name="Lawrence Berkeley National Laboratory"/>
            <person name="Mondo S.J."/>
            <person name="Hensen N."/>
            <person name="Bonometti L."/>
            <person name="Westerberg I."/>
            <person name="Brannstrom I.O."/>
            <person name="Guillou S."/>
            <person name="Cros-Aarteil S."/>
            <person name="Calhoun S."/>
            <person name="Haridas S."/>
            <person name="Kuo A."/>
            <person name="Pangilinan J."/>
            <person name="Riley R."/>
            <person name="Labutti K."/>
            <person name="Andreopoulos B."/>
            <person name="Lipzen A."/>
            <person name="Chen C."/>
            <person name="Yanf M."/>
            <person name="Daum C."/>
            <person name="Ng V."/>
            <person name="Clum A."/>
            <person name="Steindorff A."/>
            <person name="Ohm R."/>
            <person name="Martin F."/>
            <person name="Silar P."/>
            <person name="Natvig D."/>
            <person name="Lalanne C."/>
            <person name="Gautier V."/>
            <person name="Ament-Velasquez S.L."/>
            <person name="Kruys A."/>
            <person name="Hutchinson M.I."/>
            <person name="Powell A.J."/>
            <person name="Barry K."/>
            <person name="Miller A.N."/>
            <person name="Grigoriev I.V."/>
            <person name="Debuchy R."/>
            <person name="Gladieux P."/>
            <person name="Thoren M.H."/>
            <person name="Johannesson H."/>
        </authorList>
    </citation>
    <scope>NUCLEOTIDE SEQUENCE</scope>
    <source>
        <strain evidence="1">CBS 333.67</strain>
    </source>
</reference>
<dbReference type="SUPFAM" id="SSF53474">
    <property type="entry name" value="alpha/beta-Hydrolases"/>
    <property type="match status" value="1"/>
</dbReference>
<organism evidence="1 2">
    <name type="scientific">Chaetomium strumarium</name>
    <dbReference type="NCBI Taxonomy" id="1170767"/>
    <lineage>
        <taxon>Eukaryota</taxon>
        <taxon>Fungi</taxon>
        <taxon>Dikarya</taxon>
        <taxon>Ascomycota</taxon>
        <taxon>Pezizomycotina</taxon>
        <taxon>Sordariomycetes</taxon>
        <taxon>Sordariomycetidae</taxon>
        <taxon>Sordariales</taxon>
        <taxon>Chaetomiaceae</taxon>
        <taxon>Chaetomium</taxon>
    </lineage>
</organism>
<dbReference type="RefSeq" id="XP_062724729.1">
    <property type="nucleotide sequence ID" value="XM_062861668.1"/>
</dbReference>
<dbReference type="Proteomes" id="UP001273166">
    <property type="component" value="Unassembled WGS sequence"/>
</dbReference>
<sequence length="363" mass="39102">MDPLKSSLPPAPPISLRTMQMAGLLVDVYGLSELPPTATHISCLWLHHPRTKSKETMGDFAARCVAAWYSNSSAPGPAAGGAAAQQGPGSRGLVALAYDQRNHGSRAVDEKANGSWREGNAMHAVDMFGVIAGMVADQRVLLDLVEGYLLHDDTEGKRTIDQHLALGVSLGGHSVWQLMFAEPRVTAGVVVIGCPDYMNLLSDRARLSKLATYSAQDKGASFFGSKDFPPSLVEACKKFDPKGILLGTSAVPDVQSSGVEEEPARRIAQTHLRGKKFLLCSGGDDKLVPYRCSEPFLKWFKQATETWLKEERVSVDDRVYPGIGHTFSKDMVTDAVSFIVDAVANAERSASASGGDEQRTSKI</sequence>
<accession>A0AAJ0GZF3</accession>
<protein>
    <submittedName>
        <fullName evidence="1">Uncharacterized protein</fullName>
    </submittedName>
</protein>
<keyword evidence="2" id="KW-1185">Reference proteome</keyword>
<name>A0AAJ0GZF3_9PEZI</name>
<dbReference type="GeneID" id="87880497"/>
<dbReference type="AlphaFoldDB" id="A0AAJ0GZF3"/>
<dbReference type="InterPro" id="IPR029058">
    <property type="entry name" value="AB_hydrolase_fold"/>
</dbReference>
<dbReference type="EMBL" id="JAUDZG010000002">
    <property type="protein sequence ID" value="KAK3308949.1"/>
    <property type="molecule type" value="Genomic_DNA"/>
</dbReference>
<evidence type="ECO:0000313" key="1">
    <source>
        <dbReference type="EMBL" id="KAK3308949.1"/>
    </source>
</evidence>
<dbReference type="PANTHER" id="PTHR22946">
    <property type="entry name" value="DIENELACTONE HYDROLASE DOMAIN-CONTAINING PROTEIN-RELATED"/>
    <property type="match status" value="1"/>
</dbReference>
<evidence type="ECO:0000313" key="2">
    <source>
        <dbReference type="Proteomes" id="UP001273166"/>
    </source>
</evidence>
<dbReference type="Gene3D" id="3.40.50.1820">
    <property type="entry name" value="alpha/beta hydrolase"/>
    <property type="match status" value="1"/>
</dbReference>
<proteinExistence type="predicted"/>
<gene>
    <name evidence="1" type="ORF">B0T15DRAFT_123852</name>
</gene>
<dbReference type="InterPro" id="IPR050261">
    <property type="entry name" value="FrsA_esterase"/>
</dbReference>
<reference evidence="1" key="1">
    <citation type="journal article" date="2023" name="Mol. Phylogenet. Evol.">
        <title>Genome-scale phylogeny and comparative genomics of the fungal order Sordariales.</title>
        <authorList>
            <person name="Hensen N."/>
            <person name="Bonometti L."/>
            <person name="Westerberg I."/>
            <person name="Brannstrom I.O."/>
            <person name="Guillou S."/>
            <person name="Cros-Aarteil S."/>
            <person name="Calhoun S."/>
            <person name="Haridas S."/>
            <person name="Kuo A."/>
            <person name="Mondo S."/>
            <person name="Pangilinan J."/>
            <person name="Riley R."/>
            <person name="LaButti K."/>
            <person name="Andreopoulos B."/>
            <person name="Lipzen A."/>
            <person name="Chen C."/>
            <person name="Yan M."/>
            <person name="Daum C."/>
            <person name="Ng V."/>
            <person name="Clum A."/>
            <person name="Steindorff A."/>
            <person name="Ohm R.A."/>
            <person name="Martin F."/>
            <person name="Silar P."/>
            <person name="Natvig D.O."/>
            <person name="Lalanne C."/>
            <person name="Gautier V."/>
            <person name="Ament-Velasquez S.L."/>
            <person name="Kruys A."/>
            <person name="Hutchinson M.I."/>
            <person name="Powell A.J."/>
            <person name="Barry K."/>
            <person name="Miller A.N."/>
            <person name="Grigoriev I.V."/>
            <person name="Debuchy R."/>
            <person name="Gladieux P."/>
            <person name="Hiltunen Thoren M."/>
            <person name="Johannesson H."/>
        </authorList>
    </citation>
    <scope>NUCLEOTIDE SEQUENCE</scope>
    <source>
        <strain evidence="1">CBS 333.67</strain>
    </source>
</reference>
<comment type="caution">
    <text evidence="1">The sequence shown here is derived from an EMBL/GenBank/DDBJ whole genome shotgun (WGS) entry which is preliminary data.</text>
</comment>
<dbReference type="PANTHER" id="PTHR22946:SF0">
    <property type="entry name" value="DIENELACTONE HYDROLASE DOMAIN-CONTAINING PROTEIN"/>
    <property type="match status" value="1"/>
</dbReference>